<dbReference type="OrthoDB" id="248923at2759"/>
<evidence type="ECO:0000313" key="7">
    <source>
        <dbReference type="EMBL" id="CAD7620390.1"/>
    </source>
</evidence>
<evidence type="ECO:0000256" key="3">
    <source>
        <dbReference type="ARBA" id="ARBA00022777"/>
    </source>
</evidence>
<gene>
    <name evidence="7" type="ORF">OSB1V03_LOCUS877</name>
</gene>
<dbReference type="AlphaFoldDB" id="A0A7R9PTN0"/>
<dbReference type="GO" id="GO:0004672">
    <property type="term" value="F:protein kinase activity"/>
    <property type="evidence" value="ECO:0007669"/>
    <property type="project" value="InterPro"/>
</dbReference>
<accession>A0A7R9PTN0</accession>
<dbReference type="Gene3D" id="1.10.510.10">
    <property type="entry name" value="Transferase(Phosphotransferase) domain 1"/>
    <property type="match status" value="1"/>
</dbReference>
<dbReference type="SMART" id="SM00220">
    <property type="entry name" value="S_TKc"/>
    <property type="match status" value="1"/>
</dbReference>
<keyword evidence="2" id="KW-0547">Nucleotide-binding</keyword>
<dbReference type="InterPro" id="IPR000719">
    <property type="entry name" value="Prot_kinase_dom"/>
</dbReference>
<dbReference type="Proteomes" id="UP000759131">
    <property type="component" value="Unassembled WGS sequence"/>
</dbReference>
<dbReference type="CDD" id="cd00180">
    <property type="entry name" value="PKc"/>
    <property type="match status" value="1"/>
</dbReference>
<evidence type="ECO:0000256" key="2">
    <source>
        <dbReference type="ARBA" id="ARBA00022741"/>
    </source>
</evidence>
<dbReference type="InterPro" id="IPR008271">
    <property type="entry name" value="Ser/Thr_kinase_AS"/>
</dbReference>
<evidence type="ECO:0000256" key="5">
    <source>
        <dbReference type="ARBA" id="ARBA00037982"/>
    </source>
</evidence>
<dbReference type="InterPro" id="IPR050339">
    <property type="entry name" value="CC_SR_Kinase"/>
</dbReference>
<dbReference type="GO" id="GO:0005737">
    <property type="term" value="C:cytoplasm"/>
    <property type="evidence" value="ECO:0007669"/>
    <property type="project" value="TreeGrafter"/>
</dbReference>
<dbReference type="PROSITE" id="PS00108">
    <property type="entry name" value="PROTEIN_KINASE_ST"/>
    <property type="match status" value="1"/>
</dbReference>
<evidence type="ECO:0000313" key="8">
    <source>
        <dbReference type="Proteomes" id="UP000759131"/>
    </source>
</evidence>
<dbReference type="PANTHER" id="PTHR11042">
    <property type="entry name" value="EUKARYOTIC TRANSLATION INITIATION FACTOR 2-ALPHA KINASE EIF2-ALPHA KINASE -RELATED"/>
    <property type="match status" value="1"/>
</dbReference>
<dbReference type="GO" id="GO:0005634">
    <property type="term" value="C:nucleus"/>
    <property type="evidence" value="ECO:0007669"/>
    <property type="project" value="TreeGrafter"/>
</dbReference>
<proteinExistence type="inferred from homology"/>
<name>A0A7R9PTN0_9ACAR</name>
<comment type="similarity">
    <text evidence="5">Belongs to the protein kinase superfamily. Ser/Thr protein kinase family. GCN2 subfamily.</text>
</comment>
<dbReference type="PROSITE" id="PS50011">
    <property type="entry name" value="PROTEIN_KINASE_DOM"/>
    <property type="match status" value="1"/>
</dbReference>
<dbReference type="EMBL" id="OC854793">
    <property type="protein sequence ID" value="CAD7620390.1"/>
    <property type="molecule type" value="Genomic_DNA"/>
</dbReference>
<feature type="domain" description="Protein kinase" evidence="6">
    <location>
        <begin position="1"/>
        <end position="209"/>
    </location>
</feature>
<keyword evidence="8" id="KW-1185">Reference proteome</keyword>
<evidence type="ECO:0000256" key="4">
    <source>
        <dbReference type="ARBA" id="ARBA00022840"/>
    </source>
</evidence>
<dbReference type="InterPro" id="IPR011009">
    <property type="entry name" value="Kinase-like_dom_sf"/>
</dbReference>
<reference evidence="7" key="1">
    <citation type="submission" date="2020-11" db="EMBL/GenBank/DDBJ databases">
        <authorList>
            <person name="Tran Van P."/>
        </authorList>
    </citation>
    <scope>NUCLEOTIDE SEQUENCE</scope>
</reference>
<dbReference type="GO" id="GO:0005524">
    <property type="term" value="F:ATP binding"/>
    <property type="evidence" value="ECO:0007669"/>
    <property type="project" value="UniProtKB-KW"/>
</dbReference>
<keyword evidence="1" id="KW-0808">Transferase</keyword>
<keyword evidence="4" id="KW-0067">ATP-binding</keyword>
<protein>
    <recommendedName>
        <fullName evidence="6">Protein kinase domain-containing protein</fullName>
    </recommendedName>
</protein>
<organism evidence="7">
    <name type="scientific">Medioppia subpectinata</name>
    <dbReference type="NCBI Taxonomy" id="1979941"/>
    <lineage>
        <taxon>Eukaryota</taxon>
        <taxon>Metazoa</taxon>
        <taxon>Ecdysozoa</taxon>
        <taxon>Arthropoda</taxon>
        <taxon>Chelicerata</taxon>
        <taxon>Arachnida</taxon>
        <taxon>Acari</taxon>
        <taxon>Acariformes</taxon>
        <taxon>Sarcoptiformes</taxon>
        <taxon>Oribatida</taxon>
        <taxon>Brachypylina</taxon>
        <taxon>Oppioidea</taxon>
        <taxon>Oppiidae</taxon>
        <taxon>Medioppia</taxon>
    </lineage>
</organism>
<evidence type="ECO:0000259" key="6">
    <source>
        <dbReference type="PROSITE" id="PS50011"/>
    </source>
</evidence>
<evidence type="ECO:0000256" key="1">
    <source>
        <dbReference type="ARBA" id="ARBA00022679"/>
    </source>
</evidence>
<sequence>MVQGSYGYVHKVLCEPNGKLYAIKIISNQEITTTEIDTLKHSDCDYVVKFIKHWEHDGHTFIQMQYYPYNLAQIITLMDNTFNATAIALNPGLVRRIRYFMGCEMFIELLRALRYLHTGPSRIIHRDIKPANVMFDPTGGDAPGAGAFCKLGDFGLAAPCGPDGDSTVVCDGRVGTVNYRPPEAELGRSKRCSDVYSVGLVAVMLMDID</sequence>
<dbReference type="SUPFAM" id="SSF56112">
    <property type="entry name" value="Protein kinase-like (PK-like)"/>
    <property type="match status" value="1"/>
</dbReference>
<keyword evidence="3" id="KW-0418">Kinase</keyword>
<dbReference type="EMBL" id="CAJPIZ010000218">
    <property type="protein sequence ID" value="CAG2100820.1"/>
    <property type="molecule type" value="Genomic_DNA"/>
</dbReference>
<dbReference type="Pfam" id="PF00069">
    <property type="entry name" value="Pkinase"/>
    <property type="match status" value="1"/>
</dbReference>